<evidence type="ECO:0000313" key="1">
    <source>
        <dbReference type="EMBL" id="KRX24081.1"/>
    </source>
</evidence>
<name>A0A0V0SBH8_9BILA</name>
<dbReference type="EMBL" id="JYDL01000020">
    <property type="protein sequence ID" value="KRX24081.1"/>
    <property type="molecule type" value="Genomic_DNA"/>
</dbReference>
<protein>
    <submittedName>
        <fullName evidence="1">Uncharacterized protein</fullName>
    </submittedName>
</protein>
<comment type="caution">
    <text evidence="1">The sequence shown here is derived from an EMBL/GenBank/DDBJ whole genome shotgun (WGS) entry which is preliminary data.</text>
</comment>
<gene>
    <name evidence="1" type="ORF">T07_3703</name>
</gene>
<evidence type="ECO:0000313" key="2">
    <source>
        <dbReference type="Proteomes" id="UP000054630"/>
    </source>
</evidence>
<dbReference type="Proteomes" id="UP000054630">
    <property type="component" value="Unassembled WGS sequence"/>
</dbReference>
<keyword evidence="2" id="KW-1185">Reference proteome</keyword>
<proteinExistence type="predicted"/>
<sequence>MGHRTLCIKIDTLGLKGSCNLPGKMRSAVTVFQLSLKKLTLTQIIFCDTLIHIPNRFLISQKQN</sequence>
<reference evidence="1 2" key="1">
    <citation type="submission" date="2015-01" db="EMBL/GenBank/DDBJ databases">
        <title>Evolution of Trichinella species and genotypes.</title>
        <authorList>
            <person name="Korhonen P.K."/>
            <person name="Edoardo P."/>
            <person name="Giuseppe L.R."/>
            <person name="Gasser R.B."/>
        </authorList>
    </citation>
    <scope>NUCLEOTIDE SEQUENCE [LARGE SCALE GENOMIC DNA]</scope>
    <source>
        <strain evidence="1">ISS37</strain>
    </source>
</reference>
<organism evidence="1 2">
    <name type="scientific">Trichinella nelsoni</name>
    <dbReference type="NCBI Taxonomy" id="6336"/>
    <lineage>
        <taxon>Eukaryota</taxon>
        <taxon>Metazoa</taxon>
        <taxon>Ecdysozoa</taxon>
        <taxon>Nematoda</taxon>
        <taxon>Enoplea</taxon>
        <taxon>Dorylaimia</taxon>
        <taxon>Trichinellida</taxon>
        <taxon>Trichinellidae</taxon>
        <taxon>Trichinella</taxon>
    </lineage>
</organism>
<dbReference type="AlphaFoldDB" id="A0A0V0SBH8"/>
<accession>A0A0V0SBH8</accession>